<dbReference type="EMBL" id="JAAIIG010000002">
    <property type="protein sequence ID" value="NMM97535.1"/>
    <property type="molecule type" value="Genomic_DNA"/>
</dbReference>
<sequence>MAIRAGPLLRFPLASRFMLGALVPIASDHVAMSEVRDEWREVAPKYLPFGFHRRGARDAWWRSHAGERVDVSDLFVDEGEAVDASDLAEIRGANRDLQAFSDANSRIRSLAAKSLRSNTYPRLMPTPTAAEDLRSFNADLKAGSWFFVVDAIRGMLHRLDAQAPIRLVVPPDGHSPARVVVLNLEDGDRAAWVGLIRDMDESAEDLLQGRIEEPAGACERAEWLDEHFYRVTDDHPVLRPILDERFYQKGHGGIRTNPSVSYLRRILYYADALNDDAGYLRYTPEEYRLLPEDDYIRPLTMQMLYELDEAIMQGVEPSIPPLEQLKTDGMVPGGQYANLMLRGTQAIQAFGVIEGGTFRDHLRLYDVIRRRLEQRYEAYLERQAPFTLHEYIQLQHYKTHQPYIRIREGLPSYLQDLPGGTPMSEVDRLRQEHEHSGKPRRSRRTSTGSGSAYKDTPEGMRHKPRRPPRRGKPTGA</sequence>
<name>A0A7Y0EW58_9BIFI</name>
<gene>
    <name evidence="2" type="ORF">G1C97_0484</name>
</gene>
<feature type="region of interest" description="Disordered" evidence="1">
    <location>
        <begin position="415"/>
        <end position="476"/>
    </location>
</feature>
<proteinExistence type="predicted"/>
<comment type="caution">
    <text evidence="2">The sequence shown here is derived from an EMBL/GenBank/DDBJ whole genome shotgun (WGS) entry which is preliminary data.</text>
</comment>
<keyword evidence="3" id="KW-1185">Reference proteome</keyword>
<evidence type="ECO:0000256" key="1">
    <source>
        <dbReference type="SAM" id="MobiDB-lite"/>
    </source>
</evidence>
<accession>A0A7Y0EW58</accession>
<reference evidence="2 3" key="1">
    <citation type="submission" date="2020-02" db="EMBL/GenBank/DDBJ databases">
        <title>Characterization of phylogenetic diversity of novel bifidobacterial species isolated in Czech ZOOs.</title>
        <authorList>
            <person name="Lugli G.A."/>
            <person name="Vera N.B."/>
            <person name="Ventura M."/>
        </authorList>
    </citation>
    <scope>NUCLEOTIDE SEQUENCE [LARGE SCALE GENOMIC DNA]</scope>
    <source>
        <strain evidence="2 3">DSM 109959</strain>
    </source>
</reference>
<evidence type="ECO:0000313" key="3">
    <source>
        <dbReference type="Proteomes" id="UP000543419"/>
    </source>
</evidence>
<dbReference type="AlphaFoldDB" id="A0A7Y0EW58"/>
<feature type="compositionally biased region" description="Basic residues" evidence="1">
    <location>
        <begin position="462"/>
        <end position="476"/>
    </location>
</feature>
<organism evidence="2 3">
    <name type="scientific">Bifidobacterium olomucense</name>
    <dbReference type="NCBI Taxonomy" id="2675324"/>
    <lineage>
        <taxon>Bacteria</taxon>
        <taxon>Bacillati</taxon>
        <taxon>Actinomycetota</taxon>
        <taxon>Actinomycetes</taxon>
        <taxon>Bifidobacteriales</taxon>
        <taxon>Bifidobacteriaceae</taxon>
        <taxon>Bifidobacterium</taxon>
    </lineage>
</organism>
<evidence type="ECO:0000313" key="2">
    <source>
        <dbReference type="EMBL" id="NMM97535.1"/>
    </source>
</evidence>
<protein>
    <submittedName>
        <fullName evidence="2">Uncharacterized protein</fullName>
    </submittedName>
</protein>
<feature type="compositionally biased region" description="Basic and acidic residues" evidence="1">
    <location>
        <begin position="425"/>
        <end position="437"/>
    </location>
</feature>
<dbReference type="Proteomes" id="UP000543419">
    <property type="component" value="Unassembled WGS sequence"/>
</dbReference>